<evidence type="ECO:0000313" key="2">
    <source>
        <dbReference type="EMBL" id="GAF07583.1"/>
    </source>
</evidence>
<feature type="compositionally biased region" description="Polar residues" evidence="1">
    <location>
        <begin position="7"/>
        <end position="16"/>
    </location>
</feature>
<reference evidence="2 3" key="1">
    <citation type="journal article" date="2014" name="Genome Announc.">
        <title>Draft Genome Sequence of Paenibacillus pini JCM 16418T, Isolated from the Rhizosphere of Pine Tree.</title>
        <authorList>
            <person name="Yuki M."/>
            <person name="Oshima K."/>
            <person name="Suda W."/>
            <person name="Oshida Y."/>
            <person name="Kitamura K."/>
            <person name="Iida Y."/>
            <person name="Hattori M."/>
            <person name="Ohkuma M."/>
        </authorList>
    </citation>
    <scope>NUCLEOTIDE SEQUENCE [LARGE SCALE GENOMIC DNA]</scope>
    <source>
        <strain evidence="2 3">JCM 16418</strain>
    </source>
</reference>
<dbReference type="AlphaFoldDB" id="W7YJ35"/>
<name>W7YJ35_9BACL</name>
<organism evidence="2 3">
    <name type="scientific">Paenibacillus pini JCM 16418</name>
    <dbReference type="NCBI Taxonomy" id="1236976"/>
    <lineage>
        <taxon>Bacteria</taxon>
        <taxon>Bacillati</taxon>
        <taxon>Bacillota</taxon>
        <taxon>Bacilli</taxon>
        <taxon>Bacillales</taxon>
        <taxon>Paenibacillaceae</taxon>
        <taxon>Paenibacillus</taxon>
    </lineage>
</organism>
<protein>
    <submittedName>
        <fullName evidence="2">Uncharacterized protein</fullName>
    </submittedName>
</protein>
<dbReference type="RefSeq" id="WP_036647218.1">
    <property type="nucleotide sequence ID" value="NZ_BAVZ01000004.1"/>
</dbReference>
<dbReference type="Proteomes" id="UP000019364">
    <property type="component" value="Unassembled WGS sequence"/>
</dbReference>
<proteinExistence type="predicted"/>
<evidence type="ECO:0000256" key="1">
    <source>
        <dbReference type="SAM" id="MobiDB-lite"/>
    </source>
</evidence>
<feature type="region of interest" description="Disordered" evidence="1">
    <location>
        <begin position="1"/>
        <end position="20"/>
    </location>
</feature>
<keyword evidence="3" id="KW-1185">Reference proteome</keyword>
<evidence type="ECO:0000313" key="3">
    <source>
        <dbReference type="Proteomes" id="UP000019364"/>
    </source>
</evidence>
<sequence>MAAHNKPLQTASSGTFAPQHFNRDTDNYEYSEGKNGALFVAFKSSHEEFVFIDKSSTAGIKDYTVLDEKTINIPFISSDPVGTKSTLSAFLVDSSGNEYQKQGIRQSGVMDIVDIVNTGEVVTYSKPAGFMLRIKWQKPTGAGTVSAKAVIVQ</sequence>
<dbReference type="EMBL" id="BAVZ01000004">
    <property type="protein sequence ID" value="GAF07583.1"/>
    <property type="molecule type" value="Genomic_DNA"/>
</dbReference>
<dbReference type="STRING" id="1236976.JCM16418_1610"/>
<accession>W7YJ35</accession>
<gene>
    <name evidence="2" type="ORF">JCM16418_1610</name>
</gene>
<comment type="caution">
    <text evidence="2">The sequence shown here is derived from an EMBL/GenBank/DDBJ whole genome shotgun (WGS) entry which is preliminary data.</text>
</comment>